<protein>
    <submittedName>
        <fullName evidence="1">Uncharacterized protein</fullName>
    </submittedName>
</protein>
<accession>A0A1N7IHM7</accession>
<evidence type="ECO:0000313" key="2">
    <source>
        <dbReference type="Proteomes" id="UP000186106"/>
    </source>
</evidence>
<dbReference type="STRING" id="112234.SAMN05421768_105351"/>
<evidence type="ECO:0000313" key="1">
    <source>
        <dbReference type="EMBL" id="SIS36526.1"/>
    </source>
</evidence>
<dbReference type="AlphaFoldDB" id="A0A1N7IHM7"/>
<name>A0A1N7IHM7_9FLAO</name>
<proteinExistence type="predicted"/>
<organism evidence="1 2">
    <name type="scientific">Chryseobacterium joostei</name>
    <dbReference type="NCBI Taxonomy" id="112234"/>
    <lineage>
        <taxon>Bacteria</taxon>
        <taxon>Pseudomonadati</taxon>
        <taxon>Bacteroidota</taxon>
        <taxon>Flavobacteriia</taxon>
        <taxon>Flavobacteriales</taxon>
        <taxon>Weeksellaceae</taxon>
        <taxon>Chryseobacterium group</taxon>
        <taxon>Chryseobacterium</taxon>
    </lineage>
</organism>
<dbReference type="EMBL" id="FTNZ01000005">
    <property type="protein sequence ID" value="SIS36526.1"/>
    <property type="molecule type" value="Genomic_DNA"/>
</dbReference>
<gene>
    <name evidence="1" type="ORF">SAMN05421768_105351</name>
</gene>
<sequence length="51" mass="5858">MIFDRNGINMLMINESKKKYTMIFKIKKNTENISVFCGVGGSTFIAILKLR</sequence>
<dbReference type="Proteomes" id="UP000186106">
    <property type="component" value="Unassembled WGS sequence"/>
</dbReference>
<reference evidence="1 2" key="1">
    <citation type="submission" date="2017-01" db="EMBL/GenBank/DDBJ databases">
        <authorList>
            <person name="Mah S.A."/>
            <person name="Swanson W.J."/>
            <person name="Moy G.W."/>
            <person name="Vacquier V.D."/>
        </authorList>
    </citation>
    <scope>NUCLEOTIDE SEQUENCE [LARGE SCALE GENOMIC DNA]</scope>
    <source>
        <strain evidence="1 2">DSM 16927</strain>
    </source>
</reference>